<proteinExistence type="predicted"/>
<dbReference type="GO" id="GO:0043190">
    <property type="term" value="C:ATP-binding cassette (ABC) transporter complex"/>
    <property type="evidence" value="ECO:0007669"/>
    <property type="project" value="InterPro"/>
</dbReference>
<dbReference type="HOGENOM" id="CLU_028799_3_1_10"/>
<gene>
    <name evidence="7" type="ordered locus">Ppha_2369</name>
</gene>
<dbReference type="NCBIfam" id="TIGR04408">
    <property type="entry name" value="LptG_lptG"/>
    <property type="match status" value="1"/>
</dbReference>
<comment type="subcellular location">
    <subcellularLocation>
        <location evidence="1">Cell membrane</location>
        <topology evidence="1">Multi-pass membrane protein</topology>
    </subcellularLocation>
</comment>
<keyword evidence="4 6" id="KW-1133">Transmembrane helix</keyword>
<dbReference type="PROSITE" id="PS51257">
    <property type="entry name" value="PROKAR_LIPOPROTEIN"/>
    <property type="match status" value="1"/>
</dbReference>
<dbReference type="Proteomes" id="UP000002724">
    <property type="component" value="Chromosome"/>
</dbReference>
<keyword evidence="5 6" id="KW-0472">Membrane</keyword>
<sequence precursor="true">MKILNKYILGQFAKAFLFTSIAFACLFILINMVEKLDEFIDKKLGLWQIVHYYLLSIPSILLVVSPVSALLSSILVAGKLSFSGELPAIRSAGVSMRQLLTPFITGGVLILLFNLLNAGWISPSTFAEKNHFEQRYLKRNPAQPQENRNIHILEPGNRMLSIGTLDPDQAEISAVSIEEFSGARLKSRTDADSMRYNQKTGEWILLNAAKRSFTGKDETFHLTPVTSVKLALSPRSLSELNLQPDEMNLIRHYRYLTEKEGAGFAGLERSTVKFHNKIALPFASLIIILIGVPLSAKKKRGGLASEISITLFAGFLFMGVQKTIAIAGYQGMINPMLAAWLPNILFLGIGYAIYKTAID</sequence>
<feature type="transmembrane region" description="Helical" evidence="6">
    <location>
        <begin position="308"/>
        <end position="329"/>
    </location>
</feature>
<feature type="transmembrane region" description="Helical" evidence="6">
    <location>
        <begin position="12"/>
        <end position="33"/>
    </location>
</feature>
<dbReference type="EMBL" id="CP001110">
    <property type="protein sequence ID" value="ACF44561.1"/>
    <property type="molecule type" value="Genomic_DNA"/>
</dbReference>
<keyword evidence="2" id="KW-1003">Cell membrane</keyword>
<evidence type="ECO:0000256" key="1">
    <source>
        <dbReference type="ARBA" id="ARBA00004651"/>
    </source>
</evidence>
<dbReference type="AlphaFoldDB" id="B4SEE2"/>
<keyword evidence="8" id="KW-1185">Reference proteome</keyword>
<feature type="transmembrane region" description="Helical" evidence="6">
    <location>
        <begin position="99"/>
        <end position="121"/>
    </location>
</feature>
<dbReference type="KEGG" id="pph:Ppha_2369"/>
<evidence type="ECO:0000313" key="7">
    <source>
        <dbReference type="EMBL" id="ACF44561.1"/>
    </source>
</evidence>
<evidence type="ECO:0000256" key="5">
    <source>
        <dbReference type="ARBA" id="ARBA00023136"/>
    </source>
</evidence>
<dbReference type="eggNOG" id="COG0795">
    <property type="taxonomic scope" value="Bacteria"/>
</dbReference>
<feature type="transmembrane region" description="Helical" evidence="6">
    <location>
        <begin position="278"/>
        <end position="296"/>
    </location>
</feature>
<dbReference type="GO" id="GO:0055085">
    <property type="term" value="P:transmembrane transport"/>
    <property type="evidence" value="ECO:0007669"/>
    <property type="project" value="InterPro"/>
</dbReference>
<name>B4SEE2_PELPB</name>
<accession>B4SEE2</accession>
<reference evidence="7 8" key="1">
    <citation type="submission" date="2008-06" db="EMBL/GenBank/DDBJ databases">
        <title>Complete sequence of Pelodictyon phaeoclathratiforme BU-1.</title>
        <authorList>
            <consortium name="US DOE Joint Genome Institute"/>
            <person name="Lucas S."/>
            <person name="Copeland A."/>
            <person name="Lapidus A."/>
            <person name="Glavina del Rio T."/>
            <person name="Dalin E."/>
            <person name="Tice H."/>
            <person name="Bruce D."/>
            <person name="Goodwin L."/>
            <person name="Pitluck S."/>
            <person name="Schmutz J."/>
            <person name="Larimer F."/>
            <person name="Land M."/>
            <person name="Hauser L."/>
            <person name="Kyrpides N."/>
            <person name="Mikhailova N."/>
            <person name="Liu Z."/>
            <person name="Li T."/>
            <person name="Zhao F."/>
            <person name="Overmann J."/>
            <person name="Bryant D.A."/>
            <person name="Richardson P."/>
        </authorList>
    </citation>
    <scope>NUCLEOTIDE SEQUENCE [LARGE SCALE GENOMIC DNA]</scope>
    <source>
        <strain evidence="8">DSM 5477 / BU-1</strain>
    </source>
</reference>
<feature type="transmembrane region" description="Helical" evidence="6">
    <location>
        <begin position="335"/>
        <end position="354"/>
    </location>
</feature>
<evidence type="ECO:0000256" key="2">
    <source>
        <dbReference type="ARBA" id="ARBA00022475"/>
    </source>
</evidence>
<dbReference type="RefSeq" id="WP_012509035.1">
    <property type="nucleotide sequence ID" value="NC_011060.1"/>
</dbReference>
<evidence type="ECO:0000256" key="6">
    <source>
        <dbReference type="SAM" id="Phobius"/>
    </source>
</evidence>
<dbReference type="GO" id="GO:0015920">
    <property type="term" value="P:lipopolysaccharide transport"/>
    <property type="evidence" value="ECO:0007669"/>
    <property type="project" value="TreeGrafter"/>
</dbReference>
<feature type="transmembrane region" description="Helical" evidence="6">
    <location>
        <begin position="53"/>
        <end position="78"/>
    </location>
</feature>
<keyword evidence="3 6" id="KW-0812">Transmembrane</keyword>
<evidence type="ECO:0000313" key="8">
    <source>
        <dbReference type="Proteomes" id="UP000002724"/>
    </source>
</evidence>
<dbReference type="STRING" id="324925.Ppha_2369"/>
<dbReference type="InterPro" id="IPR005495">
    <property type="entry name" value="LptG/LptF_permease"/>
</dbReference>
<dbReference type="PANTHER" id="PTHR33529:SF8">
    <property type="entry name" value="PERMEASE, YJGP_YJGQ FAMILY"/>
    <property type="match status" value="1"/>
</dbReference>
<dbReference type="PANTHER" id="PTHR33529">
    <property type="entry name" value="SLR0882 PROTEIN-RELATED"/>
    <property type="match status" value="1"/>
</dbReference>
<dbReference type="InterPro" id="IPR030923">
    <property type="entry name" value="LptG"/>
</dbReference>
<evidence type="ECO:0000256" key="4">
    <source>
        <dbReference type="ARBA" id="ARBA00022989"/>
    </source>
</evidence>
<protein>
    <submittedName>
        <fullName evidence="7">Permease YjgP/YjgQ family protein</fullName>
    </submittedName>
</protein>
<dbReference type="OrthoDB" id="9807977at2"/>
<organism evidence="7 8">
    <name type="scientific">Pelodictyon phaeoclathratiforme (strain DSM 5477 / BU-1)</name>
    <dbReference type="NCBI Taxonomy" id="324925"/>
    <lineage>
        <taxon>Bacteria</taxon>
        <taxon>Pseudomonadati</taxon>
        <taxon>Chlorobiota</taxon>
        <taxon>Chlorobiia</taxon>
        <taxon>Chlorobiales</taxon>
        <taxon>Chlorobiaceae</taxon>
        <taxon>Chlorobium/Pelodictyon group</taxon>
        <taxon>Pelodictyon</taxon>
    </lineage>
</organism>
<evidence type="ECO:0000256" key="3">
    <source>
        <dbReference type="ARBA" id="ARBA00022692"/>
    </source>
</evidence>
<dbReference type="Pfam" id="PF03739">
    <property type="entry name" value="LptF_LptG"/>
    <property type="match status" value="1"/>
</dbReference>